<sequence>MVVDLSSRILCQSWLRDRSRQCSKLARPGEKNCASHTFVQFSPPSLLTTRGKTQQVEGSSSEYEESEESEEEEARFTNEEYDEDDAASDKEAVQRTAAAATGVTERASPNMPTTIHRRKAHPRNVAGTMGKAVVVVSKANNKAPAGTTMTRQPNDQDKIQLRLGKNVTNALATLRQAIDLRASRMADAAKDLDSLTQTLSRVGL</sequence>
<feature type="region of interest" description="Disordered" evidence="1">
    <location>
        <begin position="44"/>
        <end position="124"/>
    </location>
</feature>
<name>A0ABR1KDU1_9PEZI</name>
<gene>
    <name evidence="2" type="ORF">IWZ03DRAFT_363848</name>
</gene>
<keyword evidence="3" id="KW-1185">Reference proteome</keyword>
<accession>A0ABR1KDU1</accession>
<protein>
    <submittedName>
        <fullName evidence="2">Uncharacterized protein</fullName>
    </submittedName>
</protein>
<reference evidence="2 3" key="1">
    <citation type="submission" date="2024-04" db="EMBL/GenBank/DDBJ databases">
        <title>Phyllosticta paracitricarpa is synonymous to the EU quarantine fungus P. citricarpa based on phylogenomic analyses.</title>
        <authorList>
            <consortium name="Lawrence Berkeley National Laboratory"/>
            <person name="Van Ingen-Buijs V.A."/>
            <person name="Van Westerhoven A.C."/>
            <person name="Haridas S."/>
            <person name="Skiadas P."/>
            <person name="Martin F."/>
            <person name="Groenewald J.Z."/>
            <person name="Crous P.W."/>
            <person name="Seidl M.F."/>
        </authorList>
    </citation>
    <scope>NUCLEOTIDE SEQUENCE [LARGE SCALE GENOMIC DNA]</scope>
    <source>
        <strain evidence="2 3">CBS 123371</strain>
    </source>
</reference>
<dbReference type="Proteomes" id="UP001363622">
    <property type="component" value="Unassembled WGS sequence"/>
</dbReference>
<dbReference type="EMBL" id="JBBPHU010000017">
    <property type="protein sequence ID" value="KAK7509486.1"/>
    <property type="molecule type" value="Genomic_DNA"/>
</dbReference>
<feature type="compositionally biased region" description="Polar residues" evidence="1">
    <location>
        <begin position="44"/>
        <end position="56"/>
    </location>
</feature>
<feature type="compositionally biased region" description="Acidic residues" evidence="1">
    <location>
        <begin position="62"/>
        <end position="86"/>
    </location>
</feature>
<evidence type="ECO:0000256" key="1">
    <source>
        <dbReference type="SAM" id="MobiDB-lite"/>
    </source>
</evidence>
<organism evidence="2 3">
    <name type="scientific">Phyllosticta citriasiana</name>
    <dbReference type="NCBI Taxonomy" id="595635"/>
    <lineage>
        <taxon>Eukaryota</taxon>
        <taxon>Fungi</taxon>
        <taxon>Dikarya</taxon>
        <taxon>Ascomycota</taxon>
        <taxon>Pezizomycotina</taxon>
        <taxon>Dothideomycetes</taxon>
        <taxon>Dothideomycetes incertae sedis</taxon>
        <taxon>Botryosphaeriales</taxon>
        <taxon>Phyllostictaceae</taxon>
        <taxon>Phyllosticta</taxon>
    </lineage>
</organism>
<proteinExistence type="predicted"/>
<evidence type="ECO:0000313" key="3">
    <source>
        <dbReference type="Proteomes" id="UP001363622"/>
    </source>
</evidence>
<comment type="caution">
    <text evidence="2">The sequence shown here is derived from an EMBL/GenBank/DDBJ whole genome shotgun (WGS) entry which is preliminary data.</text>
</comment>
<evidence type="ECO:0000313" key="2">
    <source>
        <dbReference type="EMBL" id="KAK7509486.1"/>
    </source>
</evidence>